<evidence type="ECO:0000256" key="1">
    <source>
        <dbReference type="SAM" id="SignalP"/>
    </source>
</evidence>
<sequence>MDLNMRLILLILIFVTISSIDTVEAADIGSELNGEKNDCQNVINAVLVESCKQSSLITCDSRLLEIRLLKDMQSRIKPGCIHCIVRLLINMYKFSLYLSVQMDDNRTKGGNDILSF</sequence>
<feature type="signal peptide" evidence="1">
    <location>
        <begin position="1"/>
        <end position="25"/>
    </location>
</feature>
<keyword evidence="3" id="KW-1185">Reference proteome</keyword>
<evidence type="ECO:0000313" key="3">
    <source>
        <dbReference type="Proteomes" id="UP001217089"/>
    </source>
</evidence>
<protein>
    <submittedName>
        <fullName evidence="2">Uncharacterized protein</fullName>
    </submittedName>
</protein>
<reference evidence="2 3" key="1">
    <citation type="submission" date="2022-12" db="EMBL/GenBank/DDBJ databases">
        <title>Chromosome-level genome of Tegillarca granosa.</title>
        <authorList>
            <person name="Kim J."/>
        </authorList>
    </citation>
    <scope>NUCLEOTIDE SEQUENCE [LARGE SCALE GENOMIC DNA]</scope>
    <source>
        <strain evidence="2">Teg-2019</strain>
        <tissue evidence="2">Adductor muscle</tissue>
    </source>
</reference>
<organism evidence="2 3">
    <name type="scientific">Tegillarca granosa</name>
    <name type="common">Malaysian cockle</name>
    <name type="synonym">Anadara granosa</name>
    <dbReference type="NCBI Taxonomy" id="220873"/>
    <lineage>
        <taxon>Eukaryota</taxon>
        <taxon>Metazoa</taxon>
        <taxon>Spiralia</taxon>
        <taxon>Lophotrochozoa</taxon>
        <taxon>Mollusca</taxon>
        <taxon>Bivalvia</taxon>
        <taxon>Autobranchia</taxon>
        <taxon>Pteriomorphia</taxon>
        <taxon>Arcoida</taxon>
        <taxon>Arcoidea</taxon>
        <taxon>Arcidae</taxon>
        <taxon>Tegillarca</taxon>
    </lineage>
</organism>
<dbReference type="Proteomes" id="UP001217089">
    <property type="component" value="Unassembled WGS sequence"/>
</dbReference>
<gene>
    <name evidence="2" type="ORF">KUTeg_019277</name>
</gene>
<comment type="caution">
    <text evidence="2">The sequence shown here is derived from an EMBL/GenBank/DDBJ whole genome shotgun (WGS) entry which is preliminary data.</text>
</comment>
<name>A0ABQ9EEM7_TEGGR</name>
<accession>A0ABQ9EEM7</accession>
<dbReference type="EMBL" id="JARBDR010000917">
    <property type="protein sequence ID" value="KAJ8302881.1"/>
    <property type="molecule type" value="Genomic_DNA"/>
</dbReference>
<evidence type="ECO:0000313" key="2">
    <source>
        <dbReference type="EMBL" id="KAJ8302881.1"/>
    </source>
</evidence>
<keyword evidence="1" id="KW-0732">Signal</keyword>
<feature type="chain" id="PRO_5045317656" evidence="1">
    <location>
        <begin position="26"/>
        <end position="116"/>
    </location>
</feature>
<proteinExistence type="predicted"/>